<feature type="non-terminal residue" evidence="1">
    <location>
        <position position="1"/>
    </location>
</feature>
<dbReference type="InterPro" id="IPR016156">
    <property type="entry name" value="FAD/NAD-linked_Rdtase_dimer_sf"/>
</dbReference>
<name>A0A5C6JS95_9ACTN</name>
<organism evidence="1 2">
    <name type="scientific">Streptomyces misionensis</name>
    <dbReference type="NCBI Taxonomy" id="67331"/>
    <lineage>
        <taxon>Bacteria</taxon>
        <taxon>Bacillati</taxon>
        <taxon>Actinomycetota</taxon>
        <taxon>Actinomycetes</taxon>
        <taxon>Kitasatosporales</taxon>
        <taxon>Streptomycetaceae</taxon>
        <taxon>Streptomyces</taxon>
    </lineage>
</organism>
<dbReference type="AlphaFoldDB" id="A0A5C6JS95"/>
<dbReference type="Gene3D" id="3.30.390.30">
    <property type="match status" value="1"/>
</dbReference>
<accession>A0A5C6JS95</accession>
<evidence type="ECO:0000313" key="1">
    <source>
        <dbReference type="EMBL" id="TWV44876.1"/>
    </source>
</evidence>
<proteinExistence type="predicted"/>
<keyword evidence="2" id="KW-1185">Reference proteome</keyword>
<dbReference type="SUPFAM" id="SSF55424">
    <property type="entry name" value="FAD/NAD-linked reductases, dimerisation (C-terminal) domain"/>
    <property type="match status" value="1"/>
</dbReference>
<dbReference type="Proteomes" id="UP000320481">
    <property type="component" value="Unassembled WGS sequence"/>
</dbReference>
<gene>
    <name evidence="1" type="ORF">FRZ03_17070</name>
</gene>
<comment type="caution">
    <text evidence="1">The sequence shown here is derived from an EMBL/GenBank/DDBJ whole genome shotgun (WGS) entry which is preliminary data.</text>
</comment>
<dbReference type="EMBL" id="VOGW01000099">
    <property type="protein sequence ID" value="TWV44876.1"/>
    <property type="molecule type" value="Genomic_DNA"/>
</dbReference>
<sequence length="47" mass="5082">MVAQGQLIVGWDAEPADVARHIHPHPTLSEAVGEVFLTLAGRGLHQR</sequence>
<reference evidence="1" key="1">
    <citation type="journal article" date="2019" name="Microbiol. Resour. Announc.">
        <title>Draft Genomic Sequences of Streptomyces misionensis and Streptomyces albidoflavus, bacteria applied for phytopathogen biocontrol.</title>
        <authorList>
            <person name="Pylro V."/>
            <person name="Dias A."/>
            <person name="Andreote F."/>
            <person name="Varani A."/>
            <person name="Andreote C."/>
            <person name="Bernardo E."/>
            <person name="Martins T."/>
        </authorList>
    </citation>
    <scope>NUCLEOTIDE SEQUENCE [LARGE SCALE GENOMIC DNA]</scope>
    <source>
        <strain evidence="1">66</strain>
    </source>
</reference>
<evidence type="ECO:0000313" key="2">
    <source>
        <dbReference type="Proteomes" id="UP000320481"/>
    </source>
</evidence>
<protein>
    <submittedName>
        <fullName evidence="1">Dihydrolipoyl dehydrogenase</fullName>
    </submittedName>
</protein>